<dbReference type="AlphaFoldDB" id="A0A7C8HYQ1"/>
<gene>
    <name evidence="1" type="ORF">BDV95DRAFT_599923</name>
</gene>
<evidence type="ECO:0000313" key="1">
    <source>
        <dbReference type="EMBL" id="KAF2865274.1"/>
    </source>
</evidence>
<protein>
    <submittedName>
        <fullName evidence="1">Uncharacterized protein</fullName>
    </submittedName>
</protein>
<dbReference type="Proteomes" id="UP000481861">
    <property type="component" value="Unassembled WGS sequence"/>
</dbReference>
<proteinExistence type="predicted"/>
<dbReference type="EMBL" id="JAADJZ010000035">
    <property type="protein sequence ID" value="KAF2865274.1"/>
    <property type="molecule type" value="Genomic_DNA"/>
</dbReference>
<name>A0A7C8HYQ1_9PLEO</name>
<keyword evidence="2" id="KW-1185">Reference proteome</keyword>
<sequence>MNLGNWTTSICLPRLVPQALHTTLVDPSKQQINYEATFTDHVSAASGSAGLSSSDGSQISELSSSASPALSTLSTRAAPPHPHPPASCNIARACFFGACLIRACCPTMFTSRDLGPMLGNPSLIVYSDRARFQGSLVLESSHVAEGGEAVNVLRTIVVGKASVIGFGFGCARLRPTGAMLPSRRMLYSPFSRASISMVLDS</sequence>
<accession>A0A7C8HYQ1</accession>
<evidence type="ECO:0000313" key="2">
    <source>
        <dbReference type="Proteomes" id="UP000481861"/>
    </source>
</evidence>
<comment type="caution">
    <text evidence="1">The sequence shown here is derived from an EMBL/GenBank/DDBJ whole genome shotgun (WGS) entry which is preliminary data.</text>
</comment>
<reference evidence="1 2" key="1">
    <citation type="submission" date="2020-01" db="EMBL/GenBank/DDBJ databases">
        <authorList>
            <consortium name="DOE Joint Genome Institute"/>
            <person name="Haridas S."/>
            <person name="Albert R."/>
            <person name="Binder M."/>
            <person name="Bloem J."/>
            <person name="Labutti K."/>
            <person name="Salamov A."/>
            <person name="Andreopoulos B."/>
            <person name="Baker S.E."/>
            <person name="Barry K."/>
            <person name="Bills G."/>
            <person name="Bluhm B.H."/>
            <person name="Cannon C."/>
            <person name="Castanera R."/>
            <person name="Culley D.E."/>
            <person name="Daum C."/>
            <person name="Ezra D."/>
            <person name="Gonzalez J.B."/>
            <person name="Henrissat B."/>
            <person name="Kuo A."/>
            <person name="Liang C."/>
            <person name="Lipzen A."/>
            <person name="Lutzoni F."/>
            <person name="Magnuson J."/>
            <person name="Mondo S."/>
            <person name="Nolan M."/>
            <person name="Ohm R."/>
            <person name="Pangilinan J."/>
            <person name="Park H.-J.H."/>
            <person name="Ramirez L."/>
            <person name="Alfaro M."/>
            <person name="Sun H."/>
            <person name="Tritt A."/>
            <person name="Yoshinaga Y."/>
            <person name="Zwiers L.-H.L."/>
            <person name="Turgeon B.G."/>
            <person name="Goodwin S.B."/>
            <person name="Spatafora J.W."/>
            <person name="Crous P.W."/>
            <person name="Grigoriev I.V."/>
        </authorList>
    </citation>
    <scope>NUCLEOTIDE SEQUENCE [LARGE SCALE GENOMIC DNA]</scope>
    <source>
        <strain evidence="1 2">CBS 611.86</strain>
    </source>
</reference>
<organism evidence="1 2">
    <name type="scientific">Massariosphaeria phaeospora</name>
    <dbReference type="NCBI Taxonomy" id="100035"/>
    <lineage>
        <taxon>Eukaryota</taxon>
        <taxon>Fungi</taxon>
        <taxon>Dikarya</taxon>
        <taxon>Ascomycota</taxon>
        <taxon>Pezizomycotina</taxon>
        <taxon>Dothideomycetes</taxon>
        <taxon>Pleosporomycetidae</taxon>
        <taxon>Pleosporales</taxon>
        <taxon>Pleosporales incertae sedis</taxon>
        <taxon>Massariosphaeria</taxon>
    </lineage>
</organism>